<feature type="region of interest" description="Disordered" evidence="2">
    <location>
        <begin position="12"/>
        <end position="33"/>
    </location>
</feature>
<dbReference type="GO" id="GO:0016616">
    <property type="term" value="F:oxidoreductase activity, acting on the CH-OH group of donors, NAD or NADP as acceptor"/>
    <property type="evidence" value="ECO:0007669"/>
    <property type="project" value="InterPro"/>
</dbReference>
<dbReference type="Gene3D" id="1.10.1040.10">
    <property type="entry name" value="N-(1-d-carboxylethyl)-l-norvaline Dehydrogenase, domain 2"/>
    <property type="match status" value="1"/>
</dbReference>
<feature type="region of interest" description="Disordered" evidence="2">
    <location>
        <begin position="1331"/>
        <end position="1354"/>
    </location>
</feature>
<dbReference type="PANTHER" id="PTHR48075">
    <property type="entry name" value="3-HYDROXYACYL-COA DEHYDROGENASE FAMILY PROTEIN"/>
    <property type="match status" value="1"/>
</dbReference>
<dbReference type="InterPro" id="IPR011333">
    <property type="entry name" value="SKP1/BTB/POZ_sf"/>
</dbReference>
<dbReference type="GO" id="GO:0006631">
    <property type="term" value="P:fatty acid metabolic process"/>
    <property type="evidence" value="ECO:0007669"/>
    <property type="project" value="InterPro"/>
</dbReference>
<dbReference type="Pfam" id="PF02737">
    <property type="entry name" value="3HCDH_N"/>
    <property type="match status" value="1"/>
</dbReference>
<feature type="domain" description="3-hydroxyacyl-CoA dehydrogenase C-terminal" evidence="3">
    <location>
        <begin position="215"/>
        <end position="313"/>
    </location>
</feature>
<keyword evidence="1" id="KW-0560">Oxidoreductase</keyword>
<keyword evidence="6" id="KW-1185">Reference proteome</keyword>
<comment type="caution">
    <text evidence="5">The sequence shown here is derived from an EMBL/GenBank/DDBJ whole genome shotgun (WGS) entry which is preliminary data.</text>
</comment>
<dbReference type="InterPro" id="IPR006176">
    <property type="entry name" value="3-OHacyl-CoA_DH_NAD-bd"/>
</dbReference>
<dbReference type="InterPro" id="IPR006108">
    <property type="entry name" value="3HC_DH_C"/>
</dbReference>
<dbReference type="GO" id="GO:0070403">
    <property type="term" value="F:NAD+ binding"/>
    <property type="evidence" value="ECO:0007669"/>
    <property type="project" value="InterPro"/>
</dbReference>
<evidence type="ECO:0000259" key="4">
    <source>
        <dbReference type="Pfam" id="PF02737"/>
    </source>
</evidence>
<proteinExistence type="predicted"/>
<name>A0A8H3ZLI1_9PEZI</name>
<reference evidence="5 6" key="1">
    <citation type="submission" date="2019-12" db="EMBL/GenBank/DDBJ databases">
        <title>A genome sequence resource for the geographically widespread anthracnose pathogen Colletotrichum asianum.</title>
        <authorList>
            <person name="Meng Y."/>
        </authorList>
    </citation>
    <scope>NUCLEOTIDE SEQUENCE [LARGE SCALE GENOMIC DNA]</scope>
    <source>
        <strain evidence="5 6">ICMP 18580</strain>
    </source>
</reference>
<dbReference type="OrthoDB" id="5275938at2759"/>
<dbReference type="PANTHER" id="PTHR48075:SF3">
    <property type="entry name" value="3-HYDROXYACYL-COA DEHYDROGENASE"/>
    <property type="match status" value="1"/>
</dbReference>
<dbReference type="SUPFAM" id="SSF48179">
    <property type="entry name" value="6-phosphogluconate dehydrogenase C-terminal domain-like"/>
    <property type="match status" value="1"/>
</dbReference>
<protein>
    <submittedName>
        <fullName evidence="5">Nuclear pore protein-like protein</fullName>
    </submittedName>
</protein>
<dbReference type="InterPro" id="IPR008927">
    <property type="entry name" value="6-PGluconate_DH-like_C_sf"/>
</dbReference>
<evidence type="ECO:0000259" key="3">
    <source>
        <dbReference type="Pfam" id="PF00725"/>
    </source>
</evidence>
<sequence>MKDMYERSKKLFRHRESNSELDEHPIPKWTPPKDATSRPVVVLGAGVLGRRLAVMWASTGRPVILQDINEKALSSAVVYVGDALTTVCAVRESHPGRVTTSTVLEESCSANPWMVIEALPEDPEIKREMLGKVDSLVPEDCIIASNSSTWPTSALRTLISRPERLLNTHYHLPPRNTYVELMTCGATDKDLMHFLKEQMRSVGFNPLALPHESVGFVFNRIWSAVKSDTLRVLQAELASPRDIDALFRDFFHAEKGPCEKMDEVGLDTVWQVERNRVNMGVVDPKKAGYTDWLEENYISRGRLGEKTGDGLYSAEERSSPSDVIGTCVIDGSTLHRQHKMADRKKRCTESPRTDAIAEFLSAQEATAALQSECLWLLLTYESIRLRDEGLQVDGTQPQATDTLDDQGILTTTSSAADDEADSHTMHDDAAFISPPSAALAFKGASWDCLGDAMKSLSCGKAFYFDSRGDLVLKVGEAFHEGGREFVVCSRTVARWSKVFNAMFFGGFAKSIASARDATWTVALPEDRAAPVFLILAIIHGPHQPIPTVLRRDELFDLLKVTEKYDMTQVLRPWASKWVQNLPLDNSENTTGQYRDVWIAWELGCEASFCKMLKDILWECRVDDSGQLINIHGVPLSTIPCLEPSSILENISIKRAELIERMINCLRRAMKTSLTMSRCAEELAEIRHCNCSDVNFENRSAFITKEDCDDLFLGRIIRRIREMGLGEFVLPRATFSPYLGSIHDLSDLILLEEVNGHCNTMSQVHEPLGSIWGPPSAFMKKKSKNKRGLSLNFSYIEDPAIWECIKPAMESLAGGTAFYFDSRGDLTLKVGDSSDQKLGVYEFVVCSRSLARWSSVFRAMLFTGFAESRPKDDAPWTIEMPEDSVSPVFLLLSIVHGHFQHIPKSLPQDHLYQLLVVTEKYDMTQTLSPWASTWFQPYAATNTSSTDGEEIVMWISWELGHEGTFCNWAKNLLLKSKINDEGDLLDSNSIALNTYTFLEPPGILETIAATRATVIHEMTRVLYDAIEVALKNDKCERSSNSGYGYNSYSHRPMTSDQCIRLALGSLIQQVHKIGLQDVALLQSATPKYLGSINDLSTDSMWEFLKQKAVLPTAEIFSEYEGDLTLVVGPLPQPGNQPGQDTLSVPTKHESRRFRVDSKTMATVSDVFDCMLFGGFAESKPAAEPWVVSLPDDNPWAMFFIVATAHGYSSYIPDCLGTDELRIVLHLIDKYAVKPILAGWLQKWISECPDHQSLSQDVAWLIGHEKIFTDHVKANCENAHVDVRGDLIDQSTTMNPSTKNRSLGKFWDRIDLTTSTIGMVSIQDAAVPEIVSSHANSSNSNGNGSPNSDDNDMWQSLDQLIGPSDEVYQMAVLREKQIGNVTLIIGGGNREVELGGTDIADPLTNATTADSKLDEAEVPETPAKAIVINSLFAALYSPVFRAMLRKNFAESEVNNTRGNWVVNLPDDPVEPLFFLLSMVHGRWENIPEKISVDELYDLLITADKYDMMRIFLPWYLEWTNRRRLNGDPSWGRSLMCLPYVDLLLWLAWETRMKQDFQTIIFQMSYWYRVNDRGELLDLDGLPVQLRGTWNTDWMTRAISQLRQEGINYAHRIFHDDMARASQYSVCTTPKSGVCEVSCVRTIADACNAGGMGNAPILRVHTGNLADLMTIVQNISCQILSVRQCRNIHYRFYEVDEVEGKVEDYMRSLVALGGTSNHNGLRSH</sequence>
<feature type="domain" description="3-hydroxyacyl-CoA dehydrogenase NAD binding" evidence="4">
    <location>
        <begin position="40"/>
        <end position="208"/>
    </location>
</feature>
<dbReference type="InterPro" id="IPR036291">
    <property type="entry name" value="NAD(P)-bd_dom_sf"/>
</dbReference>
<evidence type="ECO:0000313" key="6">
    <source>
        <dbReference type="Proteomes" id="UP000434172"/>
    </source>
</evidence>
<dbReference type="Gene3D" id="3.30.710.10">
    <property type="entry name" value="Potassium Channel Kv1.1, Chain A"/>
    <property type="match status" value="3"/>
</dbReference>
<evidence type="ECO:0000256" key="1">
    <source>
        <dbReference type="ARBA" id="ARBA00023002"/>
    </source>
</evidence>
<dbReference type="SUPFAM" id="SSF51735">
    <property type="entry name" value="NAD(P)-binding Rossmann-fold domains"/>
    <property type="match status" value="1"/>
</dbReference>
<gene>
    <name evidence="5" type="ORF">GQ607_008468</name>
</gene>
<feature type="compositionally biased region" description="Low complexity" evidence="2">
    <location>
        <begin position="1331"/>
        <end position="1346"/>
    </location>
</feature>
<evidence type="ECO:0000256" key="2">
    <source>
        <dbReference type="SAM" id="MobiDB-lite"/>
    </source>
</evidence>
<dbReference type="InterPro" id="IPR013328">
    <property type="entry name" value="6PGD_dom2"/>
</dbReference>
<dbReference type="Pfam" id="PF00725">
    <property type="entry name" value="3HCDH"/>
    <property type="match status" value="1"/>
</dbReference>
<dbReference type="EMBL" id="WOWK01000045">
    <property type="protein sequence ID" value="KAF0324294.1"/>
    <property type="molecule type" value="Genomic_DNA"/>
</dbReference>
<organism evidence="5 6">
    <name type="scientific">Colletotrichum asianum</name>
    <dbReference type="NCBI Taxonomy" id="702518"/>
    <lineage>
        <taxon>Eukaryota</taxon>
        <taxon>Fungi</taxon>
        <taxon>Dikarya</taxon>
        <taxon>Ascomycota</taxon>
        <taxon>Pezizomycotina</taxon>
        <taxon>Sordariomycetes</taxon>
        <taxon>Hypocreomycetidae</taxon>
        <taxon>Glomerellales</taxon>
        <taxon>Glomerellaceae</taxon>
        <taxon>Colletotrichum</taxon>
        <taxon>Colletotrichum gloeosporioides species complex</taxon>
    </lineage>
</organism>
<dbReference type="SUPFAM" id="SSF54695">
    <property type="entry name" value="POZ domain"/>
    <property type="match status" value="1"/>
</dbReference>
<dbReference type="Gene3D" id="3.40.50.720">
    <property type="entry name" value="NAD(P)-binding Rossmann-like Domain"/>
    <property type="match status" value="1"/>
</dbReference>
<evidence type="ECO:0000313" key="5">
    <source>
        <dbReference type="EMBL" id="KAF0324294.1"/>
    </source>
</evidence>
<accession>A0A8H3ZLI1</accession>
<dbReference type="Proteomes" id="UP000434172">
    <property type="component" value="Unassembled WGS sequence"/>
</dbReference>
<feature type="compositionally biased region" description="Basic and acidic residues" evidence="2">
    <location>
        <begin position="12"/>
        <end position="26"/>
    </location>
</feature>